<dbReference type="GO" id="GO:0005737">
    <property type="term" value="C:cytoplasm"/>
    <property type="evidence" value="ECO:0007669"/>
    <property type="project" value="UniProtKB-ARBA"/>
</dbReference>
<reference evidence="3" key="1">
    <citation type="submission" date="2022-03" db="EMBL/GenBank/DDBJ databases">
        <authorList>
            <person name="Martin C."/>
        </authorList>
    </citation>
    <scope>NUCLEOTIDE SEQUENCE</scope>
</reference>
<gene>
    <name evidence="3" type="ORF">OFUS_LOCUS428</name>
</gene>
<dbReference type="FunFam" id="1.10.472.80:FF:000038">
    <property type="entry name" value="TBC1 domain family member 5"/>
    <property type="match status" value="1"/>
</dbReference>
<feature type="region of interest" description="Disordered" evidence="2">
    <location>
        <begin position="751"/>
        <end position="771"/>
    </location>
</feature>
<protein>
    <submittedName>
        <fullName evidence="3">Uncharacterized protein</fullName>
    </submittedName>
</protein>
<dbReference type="InterPro" id="IPR000195">
    <property type="entry name" value="Rab-GAP-TBC_dom"/>
</dbReference>
<sequence>MSKSKLRQNEALPNPASHEDILSAIDSFEPSPVQERNVMITSQTENGMVLVEDATVAIETGKKTDMLNSQNSSRRSSHSNSYSAEWDRMFHCPNYLKDLKLQGLEGNLRSSRFRSVCWKLYLETLPENIDDWISETRQRRADYDHMRRKYIINPRSDSVEENLVVNNPLSQIDESPWNRFFLDNELRLTIKQDVVRTFPEIEFFKEEKIEEMMVNILFCHCRKHHKLSYKQGMHELLAPFIFVLHCDHQAFEHATELEQVSGLSEHQRELVKEVLNPQYLEHDAYALFCKVMDTVEPWYVSRDIYPAKPSKTEKFTKTPFTQPSCDYPTNVIVTKLNIIQSEILSEHDMELYNHLEKYEIAPQVYGIRWIRLLFGREFPMQDLLVMWDALFAESTTFDLVDYVFVAMLLYIRDILLESDYPTCMTTLMRYPPVGDVHFFVEKALHLQNPQQYPKPHNYTYQKLQHVRQQSKQKDASAGSWANMLNPAANMMKSGLTSLTKNIEKMNTGISAVGTRPANLTYKQNASEPAVSPIGKSSSAPYLESESGDTVVNGVQRKSSMNEHARPSASSMARLESKTPALSGSLQNLDQMTPEDPPPSGSPFKYATLPSRAKINKKKSSKEEVELQQNLALVQGQLNESQAMCTYCAGKMDEQIGKIQTTLLSQKLKNEDELLLALAGLKQVRDILKGTLKFSQNLLHLDELEISDNHYKQEPRLTTESSKLKSQMFYMSSGNNTPSISSPEEALELPLKRPPKPVKDPVPSIPTPTELKDFKDLHTDTEALKFGDVNKNVVNHSEMNPFHDDSGEYDASLNPFAKNSDEHNPFHEDEPRDDFSMLLDAPSMLQS</sequence>
<dbReference type="OrthoDB" id="27140at2759"/>
<dbReference type="PANTHER" id="PTHR22957">
    <property type="entry name" value="TBC1 DOMAIN FAMILY MEMBER GTPASE-ACTIVATING PROTEIN"/>
    <property type="match status" value="1"/>
</dbReference>
<dbReference type="PANTHER" id="PTHR22957:SF337">
    <property type="entry name" value="TBC1 DOMAIN FAMILY MEMBER 5"/>
    <property type="match status" value="1"/>
</dbReference>
<evidence type="ECO:0000313" key="4">
    <source>
        <dbReference type="Proteomes" id="UP000749559"/>
    </source>
</evidence>
<dbReference type="SUPFAM" id="SSF47923">
    <property type="entry name" value="Ypt/Rab-GAP domain of gyp1p"/>
    <property type="match status" value="2"/>
</dbReference>
<comment type="caution">
    <text evidence="3">The sequence shown here is derived from an EMBL/GenBank/DDBJ whole genome shotgun (WGS) entry which is preliminary data.</text>
</comment>
<feature type="compositionally biased region" description="Polar residues" evidence="2">
    <location>
        <begin position="579"/>
        <end position="590"/>
    </location>
</feature>
<proteinExistence type="predicted"/>
<dbReference type="PROSITE" id="PS50086">
    <property type="entry name" value="TBC_RABGAP"/>
    <property type="match status" value="1"/>
</dbReference>
<feature type="region of interest" description="Disordered" evidence="2">
    <location>
        <begin position="523"/>
        <end position="605"/>
    </location>
</feature>
<dbReference type="Pfam" id="PF00566">
    <property type="entry name" value="RabGAP-TBC"/>
    <property type="match status" value="1"/>
</dbReference>
<dbReference type="EMBL" id="CAIIXF020000001">
    <property type="protein sequence ID" value="CAH1772710.1"/>
    <property type="molecule type" value="Genomic_DNA"/>
</dbReference>
<feature type="region of interest" description="Disordered" evidence="2">
    <location>
        <begin position="796"/>
        <end position="846"/>
    </location>
</feature>
<keyword evidence="4" id="KW-1185">Reference proteome</keyword>
<evidence type="ECO:0000256" key="1">
    <source>
        <dbReference type="ARBA" id="ARBA00022468"/>
    </source>
</evidence>
<organism evidence="3 4">
    <name type="scientific">Owenia fusiformis</name>
    <name type="common">Polychaete worm</name>
    <dbReference type="NCBI Taxonomy" id="6347"/>
    <lineage>
        <taxon>Eukaryota</taxon>
        <taxon>Metazoa</taxon>
        <taxon>Spiralia</taxon>
        <taxon>Lophotrochozoa</taxon>
        <taxon>Annelida</taxon>
        <taxon>Polychaeta</taxon>
        <taxon>Sedentaria</taxon>
        <taxon>Canalipalpata</taxon>
        <taxon>Sabellida</taxon>
        <taxon>Oweniida</taxon>
        <taxon>Oweniidae</taxon>
        <taxon>Owenia</taxon>
    </lineage>
</organism>
<accession>A0A8J1YA90</accession>
<feature type="region of interest" description="Disordered" evidence="2">
    <location>
        <begin position="1"/>
        <end position="22"/>
    </location>
</feature>
<dbReference type="Gene3D" id="1.10.472.80">
    <property type="entry name" value="Ypt/Rab-GAP domain of gyp1p, domain 3"/>
    <property type="match status" value="1"/>
</dbReference>
<dbReference type="GO" id="GO:0005096">
    <property type="term" value="F:GTPase activator activity"/>
    <property type="evidence" value="ECO:0007669"/>
    <property type="project" value="UniProtKB-KW"/>
</dbReference>
<feature type="compositionally biased region" description="Basic and acidic residues" evidence="2">
    <location>
        <begin position="818"/>
        <end position="834"/>
    </location>
</feature>
<keyword evidence="1" id="KW-0343">GTPase activation</keyword>
<dbReference type="AlphaFoldDB" id="A0A8J1YA90"/>
<evidence type="ECO:0000256" key="2">
    <source>
        <dbReference type="SAM" id="MobiDB-lite"/>
    </source>
</evidence>
<dbReference type="InterPro" id="IPR035969">
    <property type="entry name" value="Rab-GAP_TBC_sf"/>
</dbReference>
<dbReference type="Proteomes" id="UP000749559">
    <property type="component" value="Unassembled WGS sequence"/>
</dbReference>
<dbReference type="Gene3D" id="1.10.8.270">
    <property type="entry name" value="putative rabgap domain of human tbc1 domain family member 14 like domains"/>
    <property type="match status" value="1"/>
</dbReference>
<evidence type="ECO:0000313" key="3">
    <source>
        <dbReference type="EMBL" id="CAH1772710.1"/>
    </source>
</evidence>
<name>A0A8J1YA90_OWEFU</name>
<dbReference type="SMART" id="SM00164">
    <property type="entry name" value="TBC"/>
    <property type="match status" value="1"/>
</dbReference>
<dbReference type="FunFam" id="1.10.8.270:FF:000011">
    <property type="entry name" value="TBC1 domain family member 5"/>
    <property type="match status" value="1"/>
</dbReference>